<protein>
    <submittedName>
        <fullName evidence="1">Uncharacterized protein</fullName>
    </submittedName>
</protein>
<evidence type="ECO:0000313" key="1">
    <source>
        <dbReference type="EMBL" id="CAB1421399.1"/>
    </source>
</evidence>
<sequence length="131" mass="14801">MPADFTRHWHHLTSACSPPDCINTPGDTVDCIQFHSRSDISGKYMHKVQDDEQQLNGRTGSNPSGSFLFTSTPVVFGSTRRRHAVVAFDQLMETMKLSSAPWHEGFYLLLSQQRYDLRLGLIPDDSESTSR</sequence>
<keyword evidence="2" id="KW-1185">Reference proteome</keyword>
<proteinExistence type="predicted"/>
<name>A0A9N7YEK4_PLEPL</name>
<reference evidence="1" key="1">
    <citation type="submission" date="2020-03" db="EMBL/GenBank/DDBJ databases">
        <authorList>
            <person name="Weist P."/>
        </authorList>
    </citation>
    <scope>NUCLEOTIDE SEQUENCE</scope>
</reference>
<accession>A0A9N7YEK4</accession>
<organism evidence="1 2">
    <name type="scientific">Pleuronectes platessa</name>
    <name type="common">European plaice</name>
    <dbReference type="NCBI Taxonomy" id="8262"/>
    <lineage>
        <taxon>Eukaryota</taxon>
        <taxon>Metazoa</taxon>
        <taxon>Chordata</taxon>
        <taxon>Craniata</taxon>
        <taxon>Vertebrata</taxon>
        <taxon>Euteleostomi</taxon>
        <taxon>Actinopterygii</taxon>
        <taxon>Neopterygii</taxon>
        <taxon>Teleostei</taxon>
        <taxon>Neoteleostei</taxon>
        <taxon>Acanthomorphata</taxon>
        <taxon>Carangaria</taxon>
        <taxon>Pleuronectiformes</taxon>
        <taxon>Pleuronectoidei</taxon>
        <taxon>Pleuronectidae</taxon>
        <taxon>Pleuronectes</taxon>
    </lineage>
</organism>
<dbReference type="Proteomes" id="UP001153269">
    <property type="component" value="Unassembled WGS sequence"/>
</dbReference>
<dbReference type="EMBL" id="CADEAL010000523">
    <property type="protein sequence ID" value="CAB1421399.1"/>
    <property type="molecule type" value="Genomic_DNA"/>
</dbReference>
<evidence type="ECO:0000313" key="2">
    <source>
        <dbReference type="Proteomes" id="UP001153269"/>
    </source>
</evidence>
<dbReference type="AlphaFoldDB" id="A0A9N7YEK4"/>
<gene>
    <name evidence="1" type="ORF">PLEPLA_LOCUS9281</name>
</gene>
<comment type="caution">
    <text evidence="1">The sequence shown here is derived from an EMBL/GenBank/DDBJ whole genome shotgun (WGS) entry which is preliminary data.</text>
</comment>